<dbReference type="OrthoDB" id="5869372at2"/>
<dbReference type="Gene3D" id="3.30.460.10">
    <property type="entry name" value="Beta Polymerase, domain 2"/>
    <property type="match status" value="1"/>
</dbReference>
<dbReference type="InterPro" id="IPR002934">
    <property type="entry name" value="Polymerase_NTP_transf_dom"/>
</dbReference>
<feature type="domain" description="Polymerase nucleotidyl transferase" evidence="1">
    <location>
        <begin position="23"/>
        <end position="110"/>
    </location>
</feature>
<dbReference type="AlphaFoldDB" id="A0A2T3P358"/>
<keyword evidence="3" id="KW-1185">Reference proteome</keyword>
<proteinExistence type="predicted"/>
<dbReference type="SUPFAM" id="SSF81301">
    <property type="entry name" value="Nucleotidyltransferase"/>
    <property type="match status" value="1"/>
</dbReference>
<protein>
    <recommendedName>
        <fullName evidence="1">Polymerase nucleotidyl transferase domain-containing protein</fullName>
    </recommendedName>
</protein>
<reference evidence="2 3" key="1">
    <citation type="submission" date="2018-01" db="EMBL/GenBank/DDBJ databases">
        <title>Whole genome sequencing of Histamine producing bacteria.</title>
        <authorList>
            <person name="Butler K."/>
        </authorList>
    </citation>
    <scope>NUCLEOTIDE SEQUENCE [LARGE SCALE GENOMIC DNA]</scope>
    <source>
        <strain evidence="2 3">DSM 24669</strain>
    </source>
</reference>
<dbReference type="EMBL" id="PYLZ01000011">
    <property type="protein sequence ID" value="PSW22901.1"/>
    <property type="molecule type" value="Genomic_DNA"/>
</dbReference>
<accession>A0A2T3P358</accession>
<dbReference type="Pfam" id="PF01909">
    <property type="entry name" value="NTP_transf_2"/>
    <property type="match status" value="1"/>
</dbReference>
<dbReference type="GO" id="GO:0016779">
    <property type="term" value="F:nucleotidyltransferase activity"/>
    <property type="evidence" value="ECO:0007669"/>
    <property type="project" value="InterPro"/>
</dbReference>
<evidence type="ECO:0000259" key="1">
    <source>
        <dbReference type="Pfam" id="PF01909"/>
    </source>
</evidence>
<dbReference type="Proteomes" id="UP000240481">
    <property type="component" value="Unassembled WGS sequence"/>
</dbReference>
<organism evidence="2 3">
    <name type="scientific">Photobacterium swingsii</name>
    <dbReference type="NCBI Taxonomy" id="680026"/>
    <lineage>
        <taxon>Bacteria</taxon>
        <taxon>Pseudomonadati</taxon>
        <taxon>Pseudomonadota</taxon>
        <taxon>Gammaproteobacteria</taxon>
        <taxon>Vibrionales</taxon>
        <taxon>Vibrionaceae</taxon>
        <taxon>Photobacterium</taxon>
    </lineage>
</organism>
<sequence length="200" mass="22231">MPAIIDKLGLEHLPLQRQLIASCLKAFEKHEDVVAAVLVGSLAGGKGDRISDADILLLTRNAFHKKASHAYQEFESDKAIAYTLTSPINDTASFRKYLLEDLTSIEIHCVDLEEKVEIAKPFQVLFDKGEVIAARLTDKPAPKHKDFPVYDHGDEGLIWELFECIKWLSRGNNDLAKGYIKRLAAKLSSSTQEKASTNPA</sequence>
<name>A0A2T3P358_9GAMM</name>
<dbReference type="InterPro" id="IPR043519">
    <property type="entry name" value="NT_sf"/>
</dbReference>
<evidence type="ECO:0000313" key="3">
    <source>
        <dbReference type="Proteomes" id="UP000240481"/>
    </source>
</evidence>
<evidence type="ECO:0000313" key="2">
    <source>
        <dbReference type="EMBL" id="PSW22901.1"/>
    </source>
</evidence>
<comment type="caution">
    <text evidence="2">The sequence shown here is derived from an EMBL/GenBank/DDBJ whole genome shotgun (WGS) entry which is preliminary data.</text>
</comment>
<gene>
    <name evidence="2" type="ORF">C9I94_18815</name>
</gene>